<dbReference type="EMBL" id="CP065600">
    <property type="protein sequence ID" value="QPQ89779.1"/>
    <property type="molecule type" value="Genomic_DNA"/>
</dbReference>
<evidence type="ECO:0000313" key="3">
    <source>
        <dbReference type="Proteomes" id="UP000594892"/>
    </source>
</evidence>
<dbReference type="InterPro" id="IPR036249">
    <property type="entry name" value="Thioredoxin-like_sf"/>
</dbReference>
<dbReference type="Pfam" id="PF13098">
    <property type="entry name" value="Thioredoxin_2"/>
    <property type="match status" value="1"/>
</dbReference>
<organism evidence="2 3">
    <name type="scientific">Burkholderia glumae</name>
    <name type="common">Pseudomonas glumae</name>
    <dbReference type="NCBI Taxonomy" id="337"/>
    <lineage>
        <taxon>Bacteria</taxon>
        <taxon>Pseudomonadati</taxon>
        <taxon>Pseudomonadota</taxon>
        <taxon>Betaproteobacteria</taxon>
        <taxon>Burkholderiales</taxon>
        <taxon>Burkholderiaceae</taxon>
        <taxon>Burkholderia</taxon>
    </lineage>
</organism>
<feature type="domain" description="Thioredoxin-like fold" evidence="1">
    <location>
        <begin position="76"/>
        <end position="192"/>
    </location>
</feature>
<name>A0AAP9XXE9_BURGL</name>
<dbReference type="InterPro" id="IPR012336">
    <property type="entry name" value="Thioredoxin-like_fold"/>
</dbReference>
<dbReference type="SUPFAM" id="SSF52833">
    <property type="entry name" value="Thioredoxin-like"/>
    <property type="match status" value="1"/>
</dbReference>
<evidence type="ECO:0000313" key="2">
    <source>
        <dbReference type="EMBL" id="QPQ89779.1"/>
    </source>
</evidence>
<dbReference type="AlphaFoldDB" id="A0AAP9XXE9"/>
<reference evidence="2 3" key="1">
    <citation type="submission" date="2020-12" db="EMBL/GenBank/DDBJ databases">
        <title>FDA dAtabase for Regulatory Grade micrObial Sequences (FDA-ARGOS): Supporting development and validation of Infectious Disease Dx tests.</title>
        <authorList>
            <person name="Minogue T."/>
            <person name="Wolcott M."/>
            <person name="Wasieloski L."/>
            <person name="Aguilar W."/>
            <person name="Moore D."/>
            <person name="Jaissle J."/>
            <person name="Tallon L."/>
            <person name="Sadzewicz L."/>
            <person name="Zhao X."/>
            <person name="Boylan J."/>
            <person name="Ott S."/>
            <person name="Bowen H."/>
            <person name="Vavikolanu K."/>
            <person name="Mehta A."/>
            <person name="Aluvathingal J."/>
            <person name="Nadendla S."/>
            <person name="Yan Y."/>
            <person name="Sichtig H."/>
        </authorList>
    </citation>
    <scope>NUCLEOTIDE SEQUENCE [LARGE SCALE GENOMIC DNA]</scope>
    <source>
        <strain evidence="2 3">FDAARGOS_949</strain>
    </source>
</reference>
<proteinExistence type="predicted"/>
<sequence length="227" mass="24652">MHPRRRARPMSDLRGFPLHHDEDFMKTRIRIALAAAALTVGLTSRAAEPPPALTDAQMLRVQAAPAIVEGASGARVKSTLYVFMDPNCIYCHLMWKALRPYEAAGLQVHWIPLAFLKPDSAGKAAALLKAPDGGAALLDTLETKYSEKDESGGIAPLTVVPADAKAKLDANAAMFKALGFDGTPTVLFRSHDGKWLGLDGLPRLSMLPGMLNMVEQPITDPELQRYR</sequence>
<dbReference type="PANTHER" id="PTHR35272">
    <property type="entry name" value="THIOL:DISULFIDE INTERCHANGE PROTEIN DSBC-RELATED"/>
    <property type="match status" value="1"/>
</dbReference>
<dbReference type="Proteomes" id="UP000594892">
    <property type="component" value="Chromosome 1"/>
</dbReference>
<accession>A0AAP9XXE9</accession>
<dbReference type="PANTHER" id="PTHR35272:SF3">
    <property type="entry name" value="THIOL:DISULFIDE INTERCHANGE PROTEIN DSBC"/>
    <property type="match status" value="1"/>
</dbReference>
<gene>
    <name evidence="2" type="ORF">I6H06_09175</name>
</gene>
<protein>
    <submittedName>
        <fullName evidence="2">Thioredoxin fold domain-containing protein</fullName>
    </submittedName>
</protein>
<dbReference type="InterPro" id="IPR051470">
    <property type="entry name" value="Thiol:disulfide_interchange"/>
</dbReference>
<dbReference type="Gene3D" id="3.40.30.10">
    <property type="entry name" value="Glutaredoxin"/>
    <property type="match status" value="1"/>
</dbReference>
<evidence type="ECO:0000259" key="1">
    <source>
        <dbReference type="Pfam" id="PF13098"/>
    </source>
</evidence>